<gene>
    <name evidence="3" type="primary">LOC116951467</name>
</gene>
<name>A0AAJ7TXN8_PETMA</name>
<evidence type="ECO:0000313" key="3">
    <source>
        <dbReference type="RefSeq" id="XP_032825984.1"/>
    </source>
</evidence>
<keyword evidence="2" id="KW-1185">Reference proteome</keyword>
<dbReference type="KEGG" id="pmrn:116951467"/>
<dbReference type="RefSeq" id="XP_032825984.1">
    <property type="nucleotide sequence ID" value="XM_032970093.1"/>
</dbReference>
<feature type="region of interest" description="Disordered" evidence="1">
    <location>
        <begin position="1"/>
        <end position="46"/>
    </location>
</feature>
<dbReference type="PANTHER" id="PTHR37162:SF1">
    <property type="entry name" value="BED-TYPE DOMAIN-CONTAINING PROTEIN"/>
    <property type="match status" value="1"/>
</dbReference>
<dbReference type="InterPro" id="IPR012337">
    <property type="entry name" value="RNaseH-like_sf"/>
</dbReference>
<dbReference type="Proteomes" id="UP001318040">
    <property type="component" value="Chromosome 43"/>
</dbReference>
<protein>
    <submittedName>
        <fullName evidence="3">Uncharacterized protein LOC116951467 isoform X1</fullName>
    </submittedName>
</protein>
<dbReference type="AlphaFoldDB" id="A0AAJ7TXN8"/>
<proteinExistence type="predicted"/>
<accession>A0AAJ7TXN8</accession>
<sequence length="684" mass="76943">MAELREGHATGSPSGHTEDEPSPVSSSAPAMETEEAPTPPKKKSKRMQKYRDVWEEEYPWLGKVHGDCFRARCKICRKDISVCHGGAYDLKQHAAGEMHIRNMQRSERKVARPKLAKVAVDKSVEADKVTAAELANVYHTVRHNLSYNSMGCGIKFGDLCTSKKISCGRTKAESLVKDVLAPKAVSHILNALCREGQHPFPFAIQTDAASKGNRKSFPIAVQFFTPQHGMVNRMIDFIENPDTSTASVKNSITTSLGNLGLSVDLVSAFSADMTNFNSAVHHSLFTDLHRNHEHLLQVNCHAHIVHNAIRHAMDELSVDIENVIHKVCGFFAVCATRSESLKEFFDFLDTQWREILRNSTNKWVCLNPAISKTLQNWPAIKSELNGIGDECPKQIRKVLHPPTNGDAVEADDRQDSVEVYLLFCNNTLGVFEDVVKKLERCDVTILEIYQLMTSLKGKLNQRMEDELFGYITKRKLAGLPPSEAVRARSEFKAFLTCAVAHLQKWFWFSEENWLSSLQPLALHGAYELSFADLGEVARRLSLIERLQLDMDALFLEFTAFKAVLDELQKTKEWKLKSTSSKWQSIFQTAGADALPNLLSLLSFLLSVPATTGYVERILPLIHSKWNDIRNRCSIELIKSELLVTLNFDMGCADFHAMILKDKAFLTVAKSDQKYSFKRAKPSQC</sequence>
<dbReference type="SUPFAM" id="SSF53098">
    <property type="entry name" value="Ribonuclease H-like"/>
    <property type="match status" value="1"/>
</dbReference>
<organism evidence="2 3">
    <name type="scientific">Petromyzon marinus</name>
    <name type="common">Sea lamprey</name>
    <dbReference type="NCBI Taxonomy" id="7757"/>
    <lineage>
        <taxon>Eukaryota</taxon>
        <taxon>Metazoa</taxon>
        <taxon>Chordata</taxon>
        <taxon>Craniata</taxon>
        <taxon>Vertebrata</taxon>
        <taxon>Cyclostomata</taxon>
        <taxon>Hyperoartia</taxon>
        <taxon>Petromyzontiformes</taxon>
        <taxon>Petromyzontidae</taxon>
        <taxon>Petromyzon</taxon>
    </lineage>
</organism>
<evidence type="ECO:0000313" key="2">
    <source>
        <dbReference type="Proteomes" id="UP001318040"/>
    </source>
</evidence>
<dbReference type="PANTHER" id="PTHR37162">
    <property type="entry name" value="HAT FAMILY DIMERISATION DOMAINCONTAINING PROTEIN-RELATED"/>
    <property type="match status" value="1"/>
</dbReference>
<reference evidence="3" key="1">
    <citation type="submission" date="2025-08" db="UniProtKB">
        <authorList>
            <consortium name="RefSeq"/>
        </authorList>
    </citation>
    <scope>IDENTIFICATION</scope>
    <source>
        <tissue evidence="3">Sperm</tissue>
    </source>
</reference>
<evidence type="ECO:0000256" key="1">
    <source>
        <dbReference type="SAM" id="MobiDB-lite"/>
    </source>
</evidence>
<dbReference type="GeneID" id="116951467"/>